<dbReference type="NCBIfam" id="TIGR00138">
    <property type="entry name" value="rsmG_gidB"/>
    <property type="match status" value="1"/>
</dbReference>
<dbReference type="OrthoDB" id="9808773at2"/>
<keyword evidence="8" id="KW-1185">Reference proteome</keyword>
<name>A0A2H5F0P5_9RHOB</name>
<reference evidence="7 8" key="1">
    <citation type="journal article" date="2013" name="Antonie Van Leeuwenhoek">
        <title>Paracoccus zhejiangensis sp. nov., isolated from activated sludge in wastewater-treatment system.</title>
        <authorList>
            <person name="Wu Z.G."/>
            <person name="Zhang D.F."/>
            <person name="Liu Y.L."/>
            <person name="Wang F."/>
            <person name="Jiang X."/>
            <person name="Li C."/>
            <person name="Li S.P."/>
            <person name="Hong Q."/>
            <person name="Li W.J."/>
        </authorList>
    </citation>
    <scope>NUCLEOTIDE SEQUENCE [LARGE SCALE GENOMIC DNA]</scope>
    <source>
        <strain evidence="7 8">J6</strain>
    </source>
</reference>
<dbReference type="InterPro" id="IPR003682">
    <property type="entry name" value="rRNA_ssu_MeTfrase_G"/>
</dbReference>
<sequence length="197" mass="21905">MSDVSRETSERLHDYARLIEKWNPRINLVARSTLQDISDRHIRDSTQLAALAGPVTGKWVDLGSGGGLPGLVAAIHYADQPVDFHLVESDQRKATFLRTCSRELSLGRVTVHAARIESLIPAAADIVSARALAPLPLLMSYVDRHLKQGGTAWLMKGENWQDELRDAQAQWQFRYDAHPSQTHQNAAILEIGDISHV</sequence>
<evidence type="ECO:0000256" key="1">
    <source>
        <dbReference type="ARBA" id="ARBA00022490"/>
    </source>
</evidence>
<evidence type="ECO:0000313" key="8">
    <source>
        <dbReference type="Proteomes" id="UP000234530"/>
    </source>
</evidence>
<dbReference type="HAMAP" id="MF_00074">
    <property type="entry name" value="16SrRNA_methyltr_G"/>
    <property type="match status" value="1"/>
</dbReference>
<keyword evidence="5 6" id="KW-0949">S-adenosyl-L-methionine</keyword>
<dbReference type="EMBL" id="CP025430">
    <property type="protein sequence ID" value="AUH65103.1"/>
    <property type="molecule type" value="Genomic_DNA"/>
</dbReference>
<evidence type="ECO:0000313" key="7">
    <source>
        <dbReference type="EMBL" id="AUH65103.1"/>
    </source>
</evidence>
<comment type="subcellular location">
    <subcellularLocation>
        <location evidence="6">Cytoplasm</location>
    </subcellularLocation>
</comment>
<dbReference type="Pfam" id="PF02527">
    <property type="entry name" value="GidB"/>
    <property type="match status" value="1"/>
</dbReference>
<comment type="similarity">
    <text evidence="6">Belongs to the methyltransferase superfamily. RNA methyltransferase RsmG family.</text>
</comment>
<dbReference type="GO" id="GO:0070043">
    <property type="term" value="F:rRNA (guanine-N7-)-methyltransferase activity"/>
    <property type="evidence" value="ECO:0007669"/>
    <property type="project" value="UniProtKB-UniRule"/>
</dbReference>
<comment type="caution">
    <text evidence="6">Lacks conserved residue(s) required for the propagation of feature annotation.</text>
</comment>
<keyword evidence="3 6" id="KW-0489">Methyltransferase</keyword>
<feature type="binding site" evidence="6">
    <location>
        <begin position="116"/>
        <end position="117"/>
    </location>
    <ligand>
        <name>S-adenosyl-L-methionine</name>
        <dbReference type="ChEBI" id="CHEBI:59789"/>
    </ligand>
</feature>
<comment type="catalytic activity">
    <reaction evidence="6">
        <text>guanosine(527) in 16S rRNA + S-adenosyl-L-methionine = N(7)-methylguanosine(527) in 16S rRNA + S-adenosyl-L-homocysteine</text>
        <dbReference type="Rhea" id="RHEA:42732"/>
        <dbReference type="Rhea" id="RHEA-COMP:10209"/>
        <dbReference type="Rhea" id="RHEA-COMP:10210"/>
        <dbReference type="ChEBI" id="CHEBI:57856"/>
        <dbReference type="ChEBI" id="CHEBI:59789"/>
        <dbReference type="ChEBI" id="CHEBI:74269"/>
        <dbReference type="ChEBI" id="CHEBI:74480"/>
        <dbReference type="EC" id="2.1.1.170"/>
    </reaction>
</comment>
<organism evidence="7 8">
    <name type="scientific">Paracoccus zhejiangensis</name>
    <dbReference type="NCBI Taxonomy" id="1077935"/>
    <lineage>
        <taxon>Bacteria</taxon>
        <taxon>Pseudomonadati</taxon>
        <taxon>Pseudomonadota</taxon>
        <taxon>Alphaproteobacteria</taxon>
        <taxon>Rhodobacterales</taxon>
        <taxon>Paracoccaceae</taxon>
        <taxon>Paracoccus</taxon>
    </lineage>
</organism>
<dbReference type="Gene3D" id="3.40.50.150">
    <property type="entry name" value="Vaccinia Virus protein VP39"/>
    <property type="match status" value="1"/>
</dbReference>
<evidence type="ECO:0000256" key="6">
    <source>
        <dbReference type="HAMAP-Rule" id="MF_00074"/>
    </source>
</evidence>
<feature type="binding site" evidence="6">
    <location>
        <position position="63"/>
    </location>
    <ligand>
        <name>S-adenosyl-L-methionine</name>
        <dbReference type="ChEBI" id="CHEBI:59789"/>
    </ligand>
</feature>
<evidence type="ECO:0000256" key="4">
    <source>
        <dbReference type="ARBA" id="ARBA00022679"/>
    </source>
</evidence>
<dbReference type="GO" id="GO:0005829">
    <property type="term" value="C:cytosol"/>
    <property type="evidence" value="ECO:0007669"/>
    <property type="project" value="TreeGrafter"/>
</dbReference>
<protein>
    <recommendedName>
        <fullName evidence="6">Ribosomal RNA small subunit methyltransferase G</fullName>
        <ecNumber evidence="6">2.1.1.170</ecNumber>
    </recommendedName>
    <alternativeName>
        <fullName evidence="6">16S rRNA 7-methylguanosine methyltransferase</fullName>
        <shortName evidence="6">16S rRNA m7G methyltransferase</shortName>
    </alternativeName>
</protein>
<dbReference type="SUPFAM" id="SSF53335">
    <property type="entry name" value="S-adenosyl-L-methionine-dependent methyltransferases"/>
    <property type="match status" value="1"/>
</dbReference>
<feature type="binding site" evidence="6">
    <location>
        <position position="68"/>
    </location>
    <ligand>
        <name>S-adenosyl-L-methionine</name>
        <dbReference type="ChEBI" id="CHEBI:59789"/>
    </ligand>
</feature>
<evidence type="ECO:0000256" key="3">
    <source>
        <dbReference type="ARBA" id="ARBA00022603"/>
    </source>
</evidence>
<dbReference type="Proteomes" id="UP000234530">
    <property type="component" value="Chromosome"/>
</dbReference>
<keyword evidence="2 6" id="KW-0698">rRNA processing</keyword>
<dbReference type="EC" id="2.1.1.170" evidence="6"/>
<evidence type="ECO:0000256" key="2">
    <source>
        <dbReference type="ARBA" id="ARBA00022552"/>
    </source>
</evidence>
<dbReference type="PANTHER" id="PTHR31760:SF0">
    <property type="entry name" value="S-ADENOSYL-L-METHIONINE-DEPENDENT METHYLTRANSFERASES SUPERFAMILY PROTEIN"/>
    <property type="match status" value="1"/>
</dbReference>
<dbReference type="PIRSF" id="PIRSF003078">
    <property type="entry name" value="GidB"/>
    <property type="match status" value="1"/>
</dbReference>
<dbReference type="PANTHER" id="PTHR31760">
    <property type="entry name" value="S-ADENOSYL-L-METHIONINE-DEPENDENT METHYLTRANSFERASES SUPERFAMILY PROTEIN"/>
    <property type="match status" value="1"/>
</dbReference>
<keyword evidence="1 6" id="KW-0963">Cytoplasm</keyword>
<gene>
    <name evidence="6 7" type="primary">rsmG</name>
    <name evidence="7" type="ORF">CX676_13735</name>
</gene>
<dbReference type="KEGG" id="pzh:CX676_13735"/>
<proteinExistence type="inferred from homology"/>
<evidence type="ECO:0000256" key="5">
    <source>
        <dbReference type="ARBA" id="ARBA00022691"/>
    </source>
</evidence>
<accession>A0A2H5F0P5</accession>
<dbReference type="RefSeq" id="WP_101753130.1">
    <property type="nucleotide sequence ID" value="NZ_CP025430.1"/>
</dbReference>
<feature type="binding site" evidence="6">
    <location>
        <position position="130"/>
    </location>
    <ligand>
        <name>S-adenosyl-L-methionine</name>
        <dbReference type="ChEBI" id="CHEBI:59789"/>
    </ligand>
</feature>
<dbReference type="AlphaFoldDB" id="A0A2H5F0P5"/>
<keyword evidence="4 6" id="KW-0808">Transferase</keyword>
<dbReference type="InterPro" id="IPR029063">
    <property type="entry name" value="SAM-dependent_MTases_sf"/>
</dbReference>
<comment type="function">
    <text evidence="6">Specifically methylates the N7 position of guanine in position 527 of 16S rRNA.</text>
</comment>